<dbReference type="Pfam" id="PF08241">
    <property type="entry name" value="Methyltransf_11"/>
    <property type="match status" value="1"/>
</dbReference>
<dbReference type="RefSeq" id="WP_102071513.1">
    <property type="nucleotide sequence ID" value="NZ_PDNV01000013.1"/>
</dbReference>
<name>A0A2N4UBU2_9BURK</name>
<feature type="domain" description="Methyltransferase type 11" evidence="1">
    <location>
        <begin position="93"/>
        <end position="139"/>
    </location>
</feature>
<evidence type="ECO:0000313" key="2">
    <source>
        <dbReference type="EMBL" id="PLC52494.1"/>
    </source>
</evidence>
<organism evidence="2 3">
    <name type="scientific">Pollutimonas nitritireducens</name>
    <dbReference type="NCBI Taxonomy" id="2045209"/>
    <lineage>
        <taxon>Bacteria</taxon>
        <taxon>Pseudomonadati</taxon>
        <taxon>Pseudomonadota</taxon>
        <taxon>Betaproteobacteria</taxon>
        <taxon>Burkholderiales</taxon>
        <taxon>Alcaligenaceae</taxon>
        <taxon>Pollutimonas</taxon>
    </lineage>
</organism>
<dbReference type="Gene3D" id="3.40.50.150">
    <property type="entry name" value="Vaccinia Virus protein VP39"/>
    <property type="match status" value="1"/>
</dbReference>
<keyword evidence="2" id="KW-0489">Methyltransferase</keyword>
<gene>
    <name evidence="2" type="ORF">CR155_18535</name>
</gene>
<accession>A0A2N4UBU2</accession>
<dbReference type="GO" id="GO:0008757">
    <property type="term" value="F:S-adenosylmethionine-dependent methyltransferase activity"/>
    <property type="evidence" value="ECO:0007669"/>
    <property type="project" value="InterPro"/>
</dbReference>
<proteinExistence type="predicted"/>
<protein>
    <submittedName>
        <fullName evidence="2">Methyltransferase</fullName>
    </submittedName>
</protein>
<dbReference type="SUPFAM" id="SSF53335">
    <property type="entry name" value="S-adenosyl-L-methionine-dependent methyltransferases"/>
    <property type="match status" value="1"/>
</dbReference>
<reference evidence="2 3" key="1">
    <citation type="submission" date="2017-10" db="EMBL/GenBank/DDBJ databases">
        <title>Two draft genome sequences of Pusillimonas sp. strains isolated from a nitrate- and radionuclide-contaminated groundwater in Russia.</title>
        <authorList>
            <person name="Grouzdev D.S."/>
            <person name="Tourova T.P."/>
            <person name="Goeva M.A."/>
            <person name="Babich T.L."/>
            <person name="Sokolova D.S."/>
            <person name="Abdullin R."/>
            <person name="Poltaraus A.B."/>
            <person name="Toshchakov S.V."/>
            <person name="Nazina T.N."/>
        </authorList>
    </citation>
    <scope>NUCLEOTIDE SEQUENCE [LARGE SCALE GENOMIC DNA]</scope>
    <source>
        <strain evidence="2 3">JR1/69-2-13</strain>
    </source>
</reference>
<dbReference type="Proteomes" id="UP000234328">
    <property type="component" value="Unassembled WGS sequence"/>
</dbReference>
<keyword evidence="2" id="KW-0808">Transferase</keyword>
<dbReference type="OrthoDB" id="8769632at2"/>
<evidence type="ECO:0000259" key="1">
    <source>
        <dbReference type="Pfam" id="PF08241"/>
    </source>
</evidence>
<dbReference type="EMBL" id="PDNV01000013">
    <property type="protein sequence ID" value="PLC52494.1"/>
    <property type="molecule type" value="Genomic_DNA"/>
</dbReference>
<sequence length="264" mass="30259">MKSLFDWLRDPSVKILDVDGEGRLIAHSSVLRRKRLLREVFSEFHHLFHSLDEQFLSAKGLRIEIGAGVAPIRESYADVLATDIVSGPGLDRTLNAEDMDLESGSVRVVFGQNCFHHFPHPDRFFQQLEKVLPPGGGAILLEPYYGPFATFLFKRLFRTEGYDKKFQSWETPLIGPMNGANQALSYIVFIRDRQSFECKFPTLKIVHQQTCPNYLKYMLSGGLNFRQMCPNWASPIISILQWMLSPLNRWLALHHVVVLKKVVV</sequence>
<evidence type="ECO:0000313" key="3">
    <source>
        <dbReference type="Proteomes" id="UP000234328"/>
    </source>
</evidence>
<comment type="caution">
    <text evidence="2">The sequence shown here is derived from an EMBL/GenBank/DDBJ whole genome shotgun (WGS) entry which is preliminary data.</text>
</comment>
<keyword evidence="3" id="KW-1185">Reference proteome</keyword>
<dbReference type="AlphaFoldDB" id="A0A2N4UBU2"/>
<dbReference type="InterPro" id="IPR029063">
    <property type="entry name" value="SAM-dependent_MTases_sf"/>
</dbReference>
<dbReference type="GO" id="GO:0032259">
    <property type="term" value="P:methylation"/>
    <property type="evidence" value="ECO:0007669"/>
    <property type="project" value="UniProtKB-KW"/>
</dbReference>
<dbReference type="InterPro" id="IPR013216">
    <property type="entry name" value="Methyltransf_11"/>
</dbReference>